<evidence type="ECO:0000256" key="1">
    <source>
        <dbReference type="SAM" id="Coils"/>
    </source>
</evidence>
<gene>
    <name evidence="3" type="ORF">VHP8226_02978</name>
</gene>
<evidence type="ECO:0000256" key="2">
    <source>
        <dbReference type="SAM" id="MobiDB-lite"/>
    </source>
</evidence>
<proteinExistence type="predicted"/>
<evidence type="ECO:0008006" key="5">
    <source>
        <dbReference type="Google" id="ProtNLM"/>
    </source>
</evidence>
<protein>
    <recommendedName>
        <fullName evidence="5">PEGA domain-containing protein</fullName>
    </recommendedName>
</protein>
<accession>A0ABM8ZL40</accession>
<keyword evidence="4" id="KW-1185">Reference proteome</keyword>
<evidence type="ECO:0000313" key="3">
    <source>
        <dbReference type="EMBL" id="CAH0528958.1"/>
    </source>
</evidence>
<feature type="coiled-coil region" evidence="1">
    <location>
        <begin position="92"/>
        <end position="119"/>
    </location>
</feature>
<dbReference type="Proteomes" id="UP000838160">
    <property type="component" value="Unassembled WGS sequence"/>
</dbReference>
<feature type="compositionally biased region" description="Polar residues" evidence="2">
    <location>
        <begin position="336"/>
        <end position="357"/>
    </location>
</feature>
<reference evidence="3" key="1">
    <citation type="submission" date="2021-12" db="EMBL/GenBank/DDBJ databases">
        <authorList>
            <person name="Rodrigo-Torres L."/>
            <person name="Arahal R. D."/>
            <person name="Lucena T."/>
        </authorList>
    </citation>
    <scope>NUCLEOTIDE SEQUENCE</scope>
    <source>
        <strain evidence="3">CECT 8226</strain>
    </source>
</reference>
<evidence type="ECO:0000313" key="4">
    <source>
        <dbReference type="Proteomes" id="UP000838160"/>
    </source>
</evidence>
<keyword evidence="1" id="KW-0175">Coiled coil</keyword>
<name>A0ABM8ZL40_9VIBR</name>
<dbReference type="EMBL" id="CAKLCM010000003">
    <property type="protein sequence ID" value="CAH0528958.1"/>
    <property type="molecule type" value="Genomic_DNA"/>
</dbReference>
<sequence>MSIEAKSKALLTLSLLLFLSSISVRSYANLMSQQERQQFIDIQQSYHVKQEYRLINQELSEYNAKVWQFANDQERSNHLAHELTKLVTQPYVESDENNLEQVSTQINQVLKEKSELDKTIAGYGDLQQSYQTILAQYDTLDELRKRERTDLMKLYNQVLSRLKVQIANKRIREIYSGSTTCGRNDSVHQCINQIEPQIKRQIINDDLYLTSRSSFTEFNIIDANLNLNGALSYQIEYIAQAVLNPKVIQQLNKEFAFDMVTVYLKSNVPAQWFINGKQVGEGEHVSISLPTGSHGILASYQGQSQSSIEEVIAGNTYQYHIEDRAVEVETQDVSPAIKTSSNPDLTPSHQQKSDPATTPQPSPLFPSESTDVITDASSYLELDYTLILQQGDTVYHLIIDEQTAPLLHETHSQHCESMSVGRLATLEEYIDLMHNDSLDLVLSKYNFTTSNHGVVRVTDKQFIRLQKSGIGICVQSYIK</sequence>
<feature type="region of interest" description="Disordered" evidence="2">
    <location>
        <begin position="336"/>
        <end position="370"/>
    </location>
</feature>
<organism evidence="3 4">
    <name type="scientific">Vibrio hippocampi</name>
    <dbReference type="NCBI Taxonomy" id="654686"/>
    <lineage>
        <taxon>Bacteria</taxon>
        <taxon>Pseudomonadati</taxon>
        <taxon>Pseudomonadota</taxon>
        <taxon>Gammaproteobacteria</taxon>
        <taxon>Vibrionales</taxon>
        <taxon>Vibrionaceae</taxon>
        <taxon>Vibrio</taxon>
    </lineage>
</organism>
<comment type="caution">
    <text evidence="3">The sequence shown here is derived from an EMBL/GenBank/DDBJ whole genome shotgun (WGS) entry which is preliminary data.</text>
</comment>
<dbReference type="RefSeq" id="WP_237485835.1">
    <property type="nucleotide sequence ID" value="NZ_CAKLCM010000003.1"/>
</dbReference>